<organism evidence="6 7">
    <name type="scientific">Lingula anatina</name>
    <name type="common">Brachiopod</name>
    <name type="synonym">Lingula unguis</name>
    <dbReference type="NCBI Taxonomy" id="7574"/>
    <lineage>
        <taxon>Eukaryota</taxon>
        <taxon>Metazoa</taxon>
        <taxon>Spiralia</taxon>
        <taxon>Lophotrochozoa</taxon>
        <taxon>Brachiopoda</taxon>
        <taxon>Linguliformea</taxon>
        <taxon>Lingulata</taxon>
        <taxon>Lingulida</taxon>
        <taxon>Linguloidea</taxon>
        <taxon>Lingulidae</taxon>
        <taxon>Lingula</taxon>
    </lineage>
</organism>
<keyword evidence="2" id="KW-1015">Disulfide bond</keyword>
<dbReference type="RefSeq" id="XP_023932727.1">
    <property type="nucleotide sequence ID" value="XM_024076959.1"/>
</dbReference>
<proteinExistence type="predicted"/>
<evidence type="ECO:0000256" key="4">
    <source>
        <dbReference type="SAM" id="SignalP"/>
    </source>
</evidence>
<dbReference type="PANTHER" id="PTHR22907">
    <property type="entry name" value="GH04558P"/>
    <property type="match status" value="1"/>
</dbReference>
<reference evidence="7" key="1">
    <citation type="submission" date="2025-08" db="UniProtKB">
        <authorList>
            <consortium name="RefSeq"/>
        </authorList>
    </citation>
    <scope>IDENTIFICATION</scope>
    <source>
        <tissue evidence="7">Gonads</tissue>
    </source>
</reference>
<dbReference type="InParanoid" id="A0A2R2MRU8"/>
<feature type="transmembrane region" description="Helical" evidence="3">
    <location>
        <begin position="352"/>
        <end position="377"/>
    </location>
</feature>
<dbReference type="Proteomes" id="UP000085678">
    <property type="component" value="Unplaced"/>
</dbReference>
<evidence type="ECO:0000256" key="2">
    <source>
        <dbReference type="ARBA" id="ARBA00023157"/>
    </source>
</evidence>
<dbReference type="Gene3D" id="2.60.40.4100">
    <property type="entry name" value="Zona pellucida, ZP-C domain"/>
    <property type="match status" value="1"/>
</dbReference>
<accession>A0A2R2MRU8</accession>
<keyword evidence="3" id="KW-1133">Transmembrane helix</keyword>
<dbReference type="OrthoDB" id="6351704at2759"/>
<evidence type="ECO:0000313" key="7">
    <source>
        <dbReference type="RefSeq" id="XP_023932727.1"/>
    </source>
</evidence>
<dbReference type="GeneID" id="106167323"/>
<feature type="chain" id="PRO_5015167952" evidence="4">
    <location>
        <begin position="23"/>
        <end position="406"/>
    </location>
</feature>
<dbReference type="PANTHER" id="PTHR22907:SF46">
    <property type="entry name" value="ZP DOMAIN-CONTAINING PROTEIN"/>
    <property type="match status" value="1"/>
</dbReference>
<feature type="signal peptide" evidence="4">
    <location>
        <begin position="1"/>
        <end position="22"/>
    </location>
</feature>
<feature type="domain" description="ZP" evidence="5">
    <location>
        <begin position="32"/>
        <end position="303"/>
    </location>
</feature>
<protein>
    <submittedName>
        <fullName evidence="7">Uncharacterized protein LOC106167323</fullName>
    </submittedName>
</protein>
<dbReference type="KEGG" id="lak:106167323"/>
<gene>
    <name evidence="7" type="primary">LOC106167323</name>
</gene>
<dbReference type="AlphaFoldDB" id="A0A2R2MRU8"/>
<dbReference type="PROSITE" id="PS51034">
    <property type="entry name" value="ZP_2"/>
    <property type="match status" value="1"/>
</dbReference>
<evidence type="ECO:0000256" key="3">
    <source>
        <dbReference type="SAM" id="Phobius"/>
    </source>
</evidence>
<keyword evidence="6" id="KW-1185">Reference proteome</keyword>
<dbReference type="InterPro" id="IPR001507">
    <property type="entry name" value="ZP_dom"/>
</dbReference>
<dbReference type="InterPro" id="IPR051962">
    <property type="entry name" value="Cuticlin"/>
</dbReference>
<name>A0A2R2MRU8_LINAN</name>
<sequence length="406" mass="44293">MARGDILLTAFTAILLLCQAGAEVIAPRASFSCSRNPDELVVSVTDSEDVTIRAVYVQGKRSIENCVAKEGNGSIYNPHKLVLNASFQNECGIMGDGMPETPYTVTVLAVRSPKIETSHDYAFLLSCETVTTTQTVMREGMSIQRLQYIQEAANKISEQVKMDLVDMTVNASGLPFDEPVISCVMGRPVAIRITLTPSGNAKGIHPISCVIAPSISKRSYLQLLQNSCPVTDNPPAAVLVTGFSQHHTDPTLDGAIIQSGTFECFRFPDVNTLHIECEVDFCPDAENLKCTHAPDCPFEAAVSRRRRSATNYTDHSTIGATILVQTLPEVLHSGKSDSGAIESSIRSCIQNIGFMVLLVILVVLCVVSVCVTAVFCWRAWRYSITDQSNLERRKKLEREGIANIAF</sequence>
<evidence type="ECO:0000313" key="6">
    <source>
        <dbReference type="Proteomes" id="UP000085678"/>
    </source>
</evidence>
<keyword evidence="3" id="KW-0472">Membrane</keyword>
<keyword evidence="1 4" id="KW-0732">Signal</keyword>
<dbReference type="InterPro" id="IPR055355">
    <property type="entry name" value="ZP-C"/>
</dbReference>
<dbReference type="InterPro" id="IPR042235">
    <property type="entry name" value="ZP-C_dom"/>
</dbReference>
<dbReference type="Pfam" id="PF00100">
    <property type="entry name" value="Zona_pellucida"/>
    <property type="match status" value="1"/>
</dbReference>
<evidence type="ECO:0000259" key="5">
    <source>
        <dbReference type="PROSITE" id="PS51034"/>
    </source>
</evidence>
<keyword evidence="3" id="KW-0812">Transmembrane</keyword>
<evidence type="ECO:0000256" key="1">
    <source>
        <dbReference type="ARBA" id="ARBA00022729"/>
    </source>
</evidence>